<feature type="compositionally biased region" description="Low complexity" evidence="19">
    <location>
        <begin position="1426"/>
        <end position="1444"/>
    </location>
</feature>
<dbReference type="GO" id="GO:0005524">
    <property type="term" value="F:ATP binding"/>
    <property type="evidence" value="ECO:0007669"/>
    <property type="project" value="UniProtKB-KW"/>
</dbReference>
<dbReference type="SUPFAM" id="SSF56112">
    <property type="entry name" value="Protein kinase-like (PK-like)"/>
    <property type="match status" value="1"/>
</dbReference>
<evidence type="ECO:0000256" key="6">
    <source>
        <dbReference type="ARBA" id="ARBA00022692"/>
    </source>
</evidence>
<evidence type="ECO:0000256" key="7">
    <source>
        <dbReference type="ARBA" id="ARBA00022723"/>
    </source>
</evidence>
<feature type="region of interest" description="Disordered" evidence="19">
    <location>
        <begin position="160"/>
        <end position="301"/>
    </location>
</feature>
<dbReference type="EMBL" id="JANBPK010001483">
    <property type="protein sequence ID" value="KAJ2922587.1"/>
    <property type="molecule type" value="Genomic_DNA"/>
</dbReference>
<feature type="compositionally biased region" description="Polar residues" evidence="19">
    <location>
        <begin position="185"/>
        <end position="208"/>
    </location>
</feature>
<feature type="compositionally biased region" description="Low complexity" evidence="19">
    <location>
        <begin position="45"/>
        <end position="65"/>
    </location>
</feature>
<dbReference type="CDD" id="cd09769">
    <property type="entry name" value="Luminal_IRE1"/>
    <property type="match status" value="1"/>
</dbReference>
<dbReference type="Gene3D" id="1.10.510.10">
    <property type="entry name" value="Transferase(Phosphotransferase) domain 1"/>
    <property type="match status" value="1"/>
</dbReference>
<keyword evidence="12" id="KW-0067">ATP-binding</keyword>
<keyword evidence="10" id="KW-0418">Kinase</keyword>
<dbReference type="InterPro" id="IPR008271">
    <property type="entry name" value="Ser/Thr_kinase_AS"/>
</dbReference>
<evidence type="ECO:0000256" key="8">
    <source>
        <dbReference type="ARBA" id="ARBA00022729"/>
    </source>
</evidence>
<organism evidence="22 23">
    <name type="scientific">Candolleomyces eurysporus</name>
    <dbReference type="NCBI Taxonomy" id="2828524"/>
    <lineage>
        <taxon>Eukaryota</taxon>
        <taxon>Fungi</taxon>
        <taxon>Dikarya</taxon>
        <taxon>Basidiomycota</taxon>
        <taxon>Agaricomycotina</taxon>
        <taxon>Agaricomycetes</taxon>
        <taxon>Agaricomycetidae</taxon>
        <taxon>Agaricales</taxon>
        <taxon>Agaricineae</taxon>
        <taxon>Psathyrellaceae</taxon>
        <taxon>Candolleomyces</taxon>
    </lineage>
</organism>
<feature type="compositionally biased region" description="Polar residues" evidence="19">
    <location>
        <begin position="167"/>
        <end position="176"/>
    </location>
</feature>
<evidence type="ECO:0000256" key="9">
    <source>
        <dbReference type="ARBA" id="ARBA00022741"/>
    </source>
</evidence>
<dbReference type="PROSITE" id="PS50011">
    <property type="entry name" value="PROTEIN_KINASE_DOM"/>
    <property type="match status" value="1"/>
</dbReference>
<keyword evidence="11" id="KW-0378">Hydrolase</keyword>
<evidence type="ECO:0000256" key="15">
    <source>
        <dbReference type="ARBA" id="ARBA00023136"/>
    </source>
</evidence>
<feature type="region of interest" description="Disordered" evidence="19">
    <location>
        <begin position="1414"/>
        <end position="1444"/>
    </location>
</feature>
<dbReference type="InterPro" id="IPR011009">
    <property type="entry name" value="Kinase-like_dom_sf"/>
</dbReference>
<evidence type="ECO:0000256" key="11">
    <source>
        <dbReference type="ARBA" id="ARBA00022801"/>
    </source>
</evidence>
<gene>
    <name evidence="22" type="ORF">H1R20_g14493</name>
</gene>
<keyword evidence="16" id="KW-0325">Glycoprotein</keyword>
<keyword evidence="8" id="KW-0732">Signal</keyword>
<evidence type="ECO:0000256" key="1">
    <source>
        <dbReference type="ARBA" id="ARBA00001946"/>
    </source>
</evidence>
<feature type="region of interest" description="Disordered" evidence="19">
    <location>
        <begin position="1026"/>
        <end position="1045"/>
    </location>
</feature>
<feature type="domain" description="KEN" evidence="21">
    <location>
        <begin position="1532"/>
        <end position="1664"/>
    </location>
</feature>
<dbReference type="GO" id="GO:0004674">
    <property type="term" value="F:protein serine/threonine kinase activity"/>
    <property type="evidence" value="ECO:0007669"/>
    <property type="project" value="UniProtKB-KW"/>
</dbReference>
<protein>
    <recommendedName>
        <fullName evidence="3">non-specific serine/threonine protein kinase</fullName>
        <ecNumber evidence="3">2.7.11.1</ecNumber>
    </recommendedName>
</protein>
<evidence type="ECO:0000256" key="18">
    <source>
        <dbReference type="ARBA" id="ARBA00048977"/>
    </source>
</evidence>
<evidence type="ECO:0000256" key="13">
    <source>
        <dbReference type="ARBA" id="ARBA00022842"/>
    </source>
</evidence>
<evidence type="ECO:0000259" key="20">
    <source>
        <dbReference type="PROSITE" id="PS50011"/>
    </source>
</evidence>
<dbReference type="Proteomes" id="UP001140091">
    <property type="component" value="Unassembled WGS sequence"/>
</dbReference>
<comment type="caution">
    <text evidence="22">The sequence shown here is derived from an EMBL/GenBank/DDBJ whole genome shotgun (WGS) entry which is preliminary data.</text>
</comment>
<feature type="non-terminal residue" evidence="22">
    <location>
        <position position="1"/>
    </location>
</feature>
<dbReference type="Pfam" id="PF06479">
    <property type="entry name" value="Ribonuc_2-5A"/>
    <property type="match status" value="1"/>
</dbReference>
<dbReference type="PANTHER" id="PTHR13954">
    <property type="entry name" value="IRE1-RELATED"/>
    <property type="match status" value="1"/>
</dbReference>
<dbReference type="CDD" id="cd10422">
    <property type="entry name" value="RNase_Ire1"/>
    <property type="match status" value="1"/>
</dbReference>
<dbReference type="Pfam" id="PF00069">
    <property type="entry name" value="Pkinase"/>
    <property type="match status" value="1"/>
</dbReference>
<feature type="region of interest" description="Disordered" evidence="19">
    <location>
        <begin position="1086"/>
        <end position="1107"/>
    </location>
</feature>
<comment type="catalytic activity">
    <reaction evidence="18">
        <text>L-seryl-[protein] + ATP = O-phospho-L-seryl-[protein] + ADP + H(+)</text>
        <dbReference type="Rhea" id="RHEA:17989"/>
        <dbReference type="Rhea" id="RHEA-COMP:9863"/>
        <dbReference type="Rhea" id="RHEA-COMP:11604"/>
        <dbReference type="ChEBI" id="CHEBI:15378"/>
        <dbReference type="ChEBI" id="CHEBI:29999"/>
        <dbReference type="ChEBI" id="CHEBI:30616"/>
        <dbReference type="ChEBI" id="CHEBI:83421"/>
        <dbReference type="ChEBI" id="CHEBI:456216"/>
        <dbReference type="EC" id="2.7.11.1"/>
    </reaction>
    <physiologicalReaction direction="left-to-right" evidence="18">
        <dbReference type="Rhea" id="RHEA:17990"/>
    </physiologicalReaction>
</comment>
<feature type="domain" description="Protein kinase" evidence="20">
    <location>
        <begin position="1223"/>
        <end position="1529"/>
    </location>
</feature>
<feature type="region of interest" description="Disordered" evidence="19">
    <location>
        <begin position="1"/>
        <end position="65"/>
    </location>
</feature>
<dbReference type="InterPro" id="IPR045133">
    <property type="entry name" value="IRE1/2-like"/>
</dbReference>
<sequence>MDGPTTGVPAVIRIETDVVAPKLEEGPSRPQPVRRTLSSPPTPNSPYHHSSPAESSSSSSEFSPTLGSVAAGAAAAGAYGGKWSTLKLHTNHIYSQSTQSLPASSSSPPDQLSSGVGMHSDTSLPHHYDANPDQYAYAYSYPMVKQLSPIAEQDYFSPDSLKRTRSLPPSGNTSRAGSDKDLRTSAVSGASLLTHSGSPIGSHTSEITRPSPIYASPFISRPLNRTASQTSSRTHVSGTSSAGPRQSLKLDAVNVPPVIPPLDLRPSFPGGPQTPNYSHPSPTGSHPRRPFTNPMPIILGSTEGDEMDEEYARHTDFTTESLHADSFVTASSEDRPKRGNFVKDQGGENIETVDTVEELSMRPNYRGLPAETGSVRSAGSKVIQPPSASESFITRRWDRDVALGPGVPTFRAKKQWIDVTPAFWAFWLGFLFPFLWLVGGWHFTHFGEQPPRLTFWEFYFNTGYWKEMCCGGRNKKREMDHMKREGKKVVPPPLPRWVSEKQSSELGRARLNDPKRSLRGISFGYPFIPRPVPMHRDESFFQGMVKRILHILGKPNRLFDHLYGIKLREVRGRPEGPRRMFDPWIQSLARDIFTPVVHNVGEEKHLESQKCTGGLGAITLANTIITSSLDHKSTAFTAEVTAHGTYTIPPFSPPRSGRRMLGGDRRSAQVLDTAQATTTTNERIPDAAQDLELLDIVLVATVDGKFHALKRTSGKTLWSMSSAYSSSGPSTSAAASTLAPLVRTRHLDYDPDEFDDTTPHETYIIEPQSGDIYVMTNPNSPLQRFPFSMAELVDMSPFTAPTERENRTFIGRKETSLILLELETGKIKSTLNSACPPYEDKAIDLDELEESDSRLAETTEVFIGRTDYYISIYGGARQPIQSLSFSVYGPNNKDNAIQTSYRKTKDDNYIQHVGNGNILSLKSRSVANEPRFSPNWVQRLDDSVVAVFDVLRGPTPMQSHPHAFVLLQPRLKLQDILKDSPDVGQRSAFIGMVEETGSLYALSPSHYPLIGYGDLRYSRKGRLIGGSRQQEETEAPQHCEENPGDRRCLLGMHPLDTTDGHESRMKRLLEGPKDVVQVKPNSQWVDSPNLAIGGNDVPANGSDSPEPISPPAVWFLFKRFRIKEGAKSSALGVAPIPPSVPTIPTPPQAVGEPIEEPAVSQELPSVATDAESPSEASDEWVKVPPTAAPPVDDGDETTPQPVTPQSSIILAAPPPLEPRPSLAVSEEILGFGSHGTVVFKGSLQGRAVAVKRLLKDFVTLASREVSILQDSDDHPNVIRYYYQEAHLNFLYIALELCPASLADIIECPDREQYHDIAISFDPKKALKQITSGLRHLHGLKLVHRDIKPQNILVSTTKSSSGGRPVYRMLISDFGLCKRLDVDQTSFLPSTGGGMAAGTVGWRAPEILRGEVKLDDMSDEHSMSSRGSVGTINGSSSGSTPSTSKATRLTKTVDIFALGCLYYYTLTNGGHPFGDRFEREVNILKNAKSLDLLDRFGEEGTEACDLIEQMLHPEAYERPDTSACLLHPFFWDPGRRLNFLQEASDRFEIMCREPKDFILLELEKQADAIIGNDWYGRLDKTFIENLGKFRKYNGNSVQDLLRALRNKKHHYQDLPDNVKRHLGPMPEGYLAYFTRRYPKLFLHVHGVIKETRLRTESMFRTYFELPES</sequence>
<proteinExistence type="predicted"/>
<evidence type="ECO:0000256" key="10">
    <source>
        <dbReference type="ARBA" id="ARBA00022777"/>
    </source>
</evidence>
<dbReference type="InterPro" id="IPR010513">
    <property type="entry name" value="KEN_dom"/>
</dbReference>
<dbReference type="GO" id="GO:0051082">
    <property type="term" value="F:unfolded protein binding"/>
    <property type="evidence" value="ECO:0007669"/>
    <property type="project" value="TreeGrafter"/>
</dbReference>
<comment type="subcellular location">
    <subcellularLocation>
        <location evidence="2">Membrane</location>
        <topology evidence="2">Single-pass type I membrane protein</topology>
    </subcellularLocation>
</comment>
<evidence type="ECO:0000256" key="19">
    <source>
        <dbReference type="SAM" id="MobiDB-lite"/>
    </source>
</evidence>
<accession>A0A9W8ITI6</accession>
<dbReference type="SMART" id="SM00580">
    <property type="entry name" value="PUG"/>
    <property type="match status" value="1"/>
</dbReference>
<dbReference type="GO" id="GO:0004521">
    <property type="term" value="F:RNA endonuclease activity"/>
    <property type="evidence" value="ECO:0007669"/>
    <property type="project" value="InterPro"/>
</dbReference>
<dbReference type="GO" id="GO:0006397">
    <property type="term" value="P:mRNA processing"/>
    <property type="evidence" value="ECO:0007669"/>
    <property type="project" value="InterPro"/>
</dbReference>
<dbReference type="InterPro" id="IPR038357">
    <property type="entry name" value="KEN_sf"/>
</dbReference>
<dbReference type="PROSITE" id="PS00108">
    <property type="entry name" value="PROTEIN_KINASE_ST"/>
    <property type="match status" value="1"/>
</dbReference>
<comment type="catalytic activity">
    <reaction evidence="17">
        <text>L-threonyl-[protein] + ATP = O-phospho-L-threonyl-[protein] + ADP + H(+)</text>
        <dbReference type="Rhea" id="RHEA:46608"/>
        <dbReference type="Rhea" id="RHEA-COMP:11060"/>
        <dbReference type="Rhea" id="RHEA-COMP:11605"/>
        <dbReference type="ChEBI" id="CHEBI:15378"/>
        <dbReference type="ChEBI" id="CHEBI:30013"/>
        <dbReference type="ChEBI" id="CHEBI:30616"/>
        <dbReference type="ChEBI" id="CHEBI:61977"/>
        <dbReference type="ChEBI" id="CHEBI:456216"/>
        <dbReference type="EC" id="2.7.11.1"/>
    </reaction>
    <physiologicalReaction direction="left-to-right" evidence="17">
        <dbReference type="Rhea" id="RHEA:46609"/>
    </physiologicalReaction>
</comment>
<reference evidence="22" key="1">
    <citation type="submission" date="2022-06" db="EMBL/GenBank/DDBJ databases">
        <title>Genome Sequence of Candolleomyces eurysporus.</title>
        <authorList>
            <person name="Buettner E."/>
        </authorList>
    </citation>
    <scope>NUCLEOTIDE SEQUENCE</scope>
    <source>
        <strain evidence="22">VTCC 930004</strain>
    </source>
</reference>
<keyword evidence="5" id="KW-0808">Transferase</keyword>
<evidence type="ECO:0000256" key="5">
    <source>
        <dbReference type="ARBA" id="ARBA00022679"/>
    </source>
</evidence>
<feature type="compositionally biased region" description="Polar residues" evidence="19">
    <location>
        <begin position="223"/>
        <end position="244"/>
    </location>
</feature>
<dbReference type="GO" id="GO:0036498">
    <property type="term" value="P:IRE1-mediated unfolded protein response"/>
    <property type="evidence" value="ECO:0007669"/>
    <property type="project" value="TreeGrafter"/>
</dbReference>
<dbReference type="FunFam" id="3.30.200.20:FF:000077">
    <property type="entry name" value="Putative Serine/threonine-protein kinase/endoribonuclease IRE1"/>
    <property type="match status" value="1"/>
</dbReference>
<dbReference type="FunFam" id="1.20.1440.180:FF:000002">
    <property type="entry name" value="Serine/threonine-protein kinase/endoribonuclease IRE1"/>
    <property type="match status" value="1"/>
</dbReference>
<evidence type="ECO:0000256" key="16">
    <source>
        <dbReference type="ARBA" id="ARBA00023180"/>
    </source>
</evidence>
<feature type="region of interest" description="Disordered" evidence="19">
    <location>
        <begin position="326"/>
        <end position="348"/>
    </location>
</feature>
<evidence type="ECO:0000256" key="4">
    <source>
        <dbReference type="ARBA" id="ARBA00022527"/>
    </source>
</evidence>
<dbReference type="FunFam" id="1.10.510.10:FF:000572">
    <property type="entry name" value="Serine/threonine-protein kinase/endoribonuclease IRE1"/>
    <property type="match status" value="1"/>
</dbReference>
<dbReference type="GO" id="GO:0046872">
    <property type="term" value="F:metal ion binding"/>
    <property type="evidence" value="ECO:0007669"/>
    <property type="project" value="UniProtKB-KW"/>
</dbReference>
<keyword evidence="6" id="KW-0812">Transmembrane</keyword>
<keyword evidence="13" id="KW-0460">Magnesium</keyword>
<feature type="compositionally biased region" description="Low complexity" evidence="19">
    <location>
        <begin position="97"/>
        <end position="114"/>
    </location>
</feature>
<evidence type="ECO:0000256" key="3">
    <source>
        <dbReference type="ARBA" id="ARBA00012513"/>
    </source>
</evidence>
<dbReference type="SMART" id="SM00220">
    <property type="entry name" value="S_TKc"/>
    <property type="match status" value="1"/>
</dbReference>
<keyword evidence="4" id="KW-0723">Serine/threonine-protein kinase</keyword>
<feature type="region of interest" description="Disordered" evidence="19">
    <location>
        <begin position="97"/>
        <end position="129"/>
    </location>
</feature>
<dbReference type="GO" id="GO:0016787">
    <property type="term" value="F:hydrolase activity"/>
    <property type="evidence" value="ECO:0007669"/>
    <property type="project" value="UniProtKB-KW"/>
</dbReference>
<dbReference type="GO" id="GO:0070059">
    <property type="term" value="P:intrinsic apoptotic signaling pathway in response to endoplasmic reticulum stress"/>
    <property type="evidence" value="ECO:0007669"/>
    <property type="project" value="TreeGrafter"/>
</dbReference>
<evidence type="ECO:0000256" key="2">
    <source>
        <dbReference type="ARBA" id="ARBA00004479"/>
    </source>
</evidence>
<evidence type="ECO:0000313" key="22">
    <source>
        <dbReference type="EMBL" id="KAJ2922587.1"/>
    </source>
</evidence>
<dbReference type="InterPro" id="IPR000719">
    <property type="entry name" value="Prot_kinase_dom"/>
</dbReference>
<dbReference type="Gene3D" id="3.30.200.20">
    <property type="entry name" value="Phosphorylase Kinase, domain 1"/>
    <property type="match status" value="1"/>
</dbReference>
<dbReference type="EC" id="2.7.11.1" evidence="3"/>
<keyword evidence="15" id="KW-0472">Membrane</keyword>
<feature type="compositionally biased region" description="Polar residues" evidence="19">
    <location>
        <begin position="273"/>
        <end position="284"/>
    </location>
</feature>
<feature type="compositionally biased region" description="Basic and acidic residues" evidence="19">
    <location>
        <begin position="1029"/>
        <end position="1045"/>
    </location>
</feature>
<dbReference type="Gene3D" id="1.20.1440.180">
    <property type="entry name" value="KEN domain"/>
    <property type="match status" value="1"/>
</dbReference>
<dbReference type="PANTHER" id="PTHR13954:SF6">
    <property type="entry name" value="NON-SPECIFIC SERINE_THREONINE PROTEIN KINASE"/>
    <property type="match status" value="1"/>
</dbReference>
<dbReference type="GO" id="GO:1990604">
    <property type="term" value="C:IRE1-TRAF2-ASK1 complex"/>
    <property type="evidence" value="ECO:0007669"/>
    <property type="project" value="TreeGrafter"/>
</dbReference>
<comment type="cofactor">
    <cofactor evidence="1">
        <name>Mg(2+)</name>
        <dbReference type="ChEBI" id="CHEBI:18420"/>
    </cofactor>
</comment>
<dbReference type="PROSITE" id="PS51392">
    <property type="entry name" value="KEN"/>
    <property type="match status" value="1"/>
</dbReference>
<evidence type="ECO:0000256" key="17">
    <source>
        <dbReference type="ARBA" id="ARBA00048659"/>
    </source>
</evidence>
<dbReference type="OrthoDB" id="63989at2759"/>
<name>A0A9W8ITI6_9AGAR</name>
<keyword evidence="9" id="KW-0547">Nucleotide-binding</keyword>
<keyword evidence="7" id="KW-0479">Metal-binding</keyword>
<feature type="compositionally biased region" description="Polar residues" evidence="19">
    <location>
        <begin position="1197"/>
        <end position="1208"/>
    </location>
</feature>
<feature type="region of interest" description="Disordered" evidence="19">
    <location>
        <begin position="1142"/>
        <end position="1211"/>
    </location>
</feature>
<evidence type="ECO:0000256" key="12">
    <source>
        <dbReference type="ARBA" id="ARBA00022840"/>
    </source>
</evidence>
<keyword evidence="23" id="KW-1185">Reference proteome</keyword>
<keyword evidence="14" id="KW-1133">Transmembrane helix</keyword>
<evidence type="ECO:0000313" key="23">
    <source>
        <dbReference type="Proteomes" id="UP001140091"/>
    </source>
</evidence>
<evidence type="ECO:0000256" key="14">
    <source>
        <dbReference type="ARBA" id="ARBA00022989"/>
    </source>
</evidence>
<evidence type="ECO:0000259" key="21">
    <source>
        <dbReference type="PROSITE" id="PS51392"/>
    </source>
</evidence>